<keyword evidence="2" id="KW-1185">Reference proteome</keyword>
<organism evidence="1 2">
    <name type="scientific">Bowmanella pacifica</name>
    <dbReference type="NCBI Taxonomy" id="502051"/>
    <lineage>
        <taxon>Bacteria</taxon>
        <taxon>Pseudomonadati</taxon>
        <taxon>Pseudomonadota</taxon>
        <taxon>Gammaproteobacteria</taxon>
        <taxon>Alteromonadales</taxon>
        <taxon>Alteromonadaceae</taxon>
        <taxon>Bowmanella</taxon>
    </lineage>
</organism>
<dbReference type="RefSeq" id="WP_188692169.1">
    <property type="nucleotide sequence ID" value="NZ_BMLS01000002.1"/>
</dbReference>
<dbReference type="AlphaFoldDB" id="A0A917YUT6"/>
<dbReference type="Proteomes" id="UP000606935">
    <property type="component" value="Unassembled WGS sequence"/>
</dbReference>
<gene>
    <name evidence="1" type="ORF">GCM10010982_13370</name>
</gene>
<comment type="caution">
    <text evidence="1">The sequence shown here is derived from an EMBL/GenBank/DDBJ whole genome shotgun (WGS) entry which is preliminary data.</text>
</comment>
<dbReference type="EMBL" id="BMLS01000002">
    <property type="protein sequence ID" value="GGO67283.1"/>
    <property type="molecule type" value="Genomic_DNA"/>
</dbReference>
<proteinExistence type="predicted"/>
<protein>
    <submittedName>
        <fullName evidence="1">Uncharacterized protein</fullName>
    </submittedName>
</protein>
<accession>A0A917YUT6</accession>
<reference evidence="1" key="2">
    <citation type="submission" date="2020-09" db="EMBL/GenBank/DDBJ databases">
        <authorList>
            <person name="Sun Q."/>
            <person name="Zhou Y."/>
        </authorList>
    </citation>
    <scope>NUCLEOTIDE SEQUENCE</scope>
    <source>
        <strain evidence="1">CGMCC 1.7086</strain>
    </source>
</reference>
<evidence type="ECO:0000313" key="1">
    <source>
        <dbReference type="EMBL" id="GGO67283.1"/>
    </source>
</evidence>
<sequence length="109" mass="12481">MSSASIELLREKVGVLGKIYSSAAFVYEQLFGSAKSANETYKVLQPLLEPASMRYGRDSEEFTNLLDKIAELAPCGAVRRNFRRKYVENKHGWKELPADPDVIMFGYWW</sequence>
<name>A0A917YUT6_9ALTE</name>
<evidence type="ECO:0000313" key="2">
    <source>
        <dbReference type="Proteomes" id="UP000606935"/>
    </source>
</evidence>
<reference evidence="1" key="1">
    <citation type="journal article" date="2014" name="Int. J. Syst. Evol. Microbiol.">
        <title>Complete genome sequence of Corynebacterium casei LMG S-19264T (=DSM 44701T), isolated from a smear-ripened cheese.</title>
        <authorList>
            <consortium name="US DOE Joint Genome Institute (JGI-PGF)"/>
            <person name="Walter F."/>
            <person name="Albersmeier A."/>
            <person name="Kalinowski J."/>
            <person name="Ruckert C."/>
        </authorList>
    </citation>
    <scope>NUCLEOTIDE SEQUENCE</scope>
    <source>
        <strain evidence="1">CGMCC 1.7086</strain>
    </source>
</reference>